<sequence length="95" mass="10685">MSDDNKDDAKAEGEAEQLTIRVKDQSGEETFFKVKKHTKMSKIFNAYASRKGVDASSLRFLLDGENVEPDSTPKMLELEDQDQIDAVLEQVGGRY</sequence>
<gene>
    <name evidence="2" type="ORF">ACHAWO_012183</name>
</gene>
<evidence type="ECO:0000313" key="3">
    <source>
        <dbReference type="Proteomes" id="UP001530400"/>
    </source>
</evidence>
<dbReference type="InterPro" id="IPR000626">
    <property type="entry name" value="Ubiquitin-like_dom"/>
</dbReference>
<dbReference type="InterPro" id="IPR029071">
    <property type="entry name" value="Ubiquitin-like_domsf"/>
</dbReference>
<comment type="caution">
    <text evidence="2">The sequence shown here is derived from an EMBL/GenBank/DDBJ whole genome shotgun (WGS) entry which is preliminary data.</text>
</comment>
<proteinExistence type="predicted"/>
<evidence type="ECO:0000313" key="2">
    <source>
        <dbReference type="EMBL" id="KAL3784340.1"/>
    </source>
</evidence>
<dbReference type="PANTHER" id="PTHR10562">
    <property type="entry name" value="SMALL UBIQUITIN-RELATED MODIFIER"/>
    <property type="match status" value="1"/>
</dbReference>
<dbReference type="InterPro" id="IPR022617">
    <property type="entry name" value="Rad60/SUMO-like_dom"/>
</dbReference>
<dbReference type="FunFam" id="3.10.20.90:FF:000202">
    <property type="entry name" value="Small ubiquitin-related modifier I"/>
    <property type="match status" value="1"/>
</dbReference>
<dbReference type="Proteomes" id="UP001530400">
    <property type="component" value="Unassembled WGS sequence"/>
</dbReference>
<protein>
    <recommendedName>
        <fullName evidence="1">Ubiquitin-like domain-containing protein</fullName>
    </recommendedName>
</protein>
<evidence type="ECO:0000259" key="1">
    <source>
        <dbReference type="PROSITE" id="PS50053"/>
    </source>
</evidence>
<feature type="domain" description="Ubiquitin-like" evidence="1">
    <location>
        <begin position="18"/>
        <end position="93"/>
    </location>
</feature>
<dbReference type="Gene3D" id="3.10.20.90">
    <property type="entry name" value="Phosphatidylinositol 3-kinase Catalytic Subunit, Chain A, domain 1"/>
    <property type="match status" value="1"/>
</dbReference>
<dbReference type="SUPFAM" id="SSF54236">
    <property type="entry name" value="Ubiquitin-like"/>
    <property type="match status" value="1"/>
</dbReference>
<dbReference type="SMART" id="SM00213">
    <property type="entry name" value="UBQ"/>
    <property type="match status" value="1"/>
</dbReference>
<accession>A0ABD3P8E9</accession>
<dbReference type="Pfam" id="PF11976">
    <property type="entry name" value="Rad60-SLD"/>
    <property type="match status" value="1"/>
</dbReference>
<dbReference type="PROSITE" id="PS50053">
    <property type="entry name" value="UBIQUITIN_2"/>
    <property type="match status" value="1"/>
</dbReference>
<reference evidence="2 3" key="1">
    <citation type="submission" date="2024-10" db="EMBL/GenBank/DDBJ databases">
        <title>Updated reference genomes for cyclostephanoid diatoms.</title>
        <authorList>
            <person name="Roberts W.R."/>
            <person name="Alverson A.J."/>
        </authorList>
    </citation>
    <scope>NUCLEOTIDE SEQUENCE [LARGE SCALE GENOMIC DNA]</scope>
    <source>
        <strain evidence="2 3">AJA010-31</strain>
    </source>
</reference>
<keyword evidence="3" id="KW-1185">Reference proteome</keyword>
<organism evidence="2 3">
    <name type="scientific">Cyclotella atomus</name>
    <dbReference type="NCBI Taxonomy" id="382360"/>
    <lineage>
        <taxon>Eukaryota</taxon>
        <taxon>Sar</taxon>
        <taxon>Stramenopiles</taxon>
        <taxon>Ochrophyta</taxon>
        <taxon>Bacillariophyta</taxon>
        <taxon>Coscinodiscophyceae</taxon>
        <taxon>Thalassiosirophycidae</taxon>
        <taxon>Stephanodiscales</taxon>
        <taxon>Stephanodiscaceae</taxon>
        <taxon>Cyclotella</taxon>
    </lineage>
</organism>
<dbReference type="EMBL" id="JALLPJ020000731">
    <property type="protein sequence ID" value="KAL3784340.1"/>
    <property type="molecule type" value="Genomic_DNA"/>
</dbReference>
<name>A0ABD3P8E9_9STRA</name>
<dbReference type="AlphaFoldDB" id="A0ABD3P8E9"/>